<comment type="subcellular location">
    <subcellularLocation>
        <location evidence="1">Cytoplasm</location>
        <location evidence="1">Cytosol</location>
    </subcellularLocation>
</comment>
<dbReference type="InterPro" id="IPR008622">
    <property type="entry name" value="FliT"/>
</dbReference>
<dbReference type="RefSeq" id="WP_090631331.1">
    <property type="nucleotide sequence ID" value="NZ_FOCP01000010.1"/>
</dbReference>
<sequence>MDNKQLIKLYEDIKTITSKMVTAAENGKWDELIQLERQCKQLTNELIHNESQISLSHELQQKKIKIIHQVLNDDAQIRSITEPWMEKLQDMLNTNKRKRHLQQAYESSNIY</sequence>
<evidence type="ECO:0000256" key="5">
    <source>
        <dbReference type="ARBA" id="ARBA00093797"/>
    </source>
</evidence>
<keyword evidence="6" id="KW-0966">Cell projection</keyword>
<evidence type="ECO:0000313" key="7">
    <source>
        <dbReference type="Proteomes" id="UP000199459"/>
    </source>
</evidence>
<evidence type="ECO:0000256" key="2">
    <source>
        <dbReference type="ARBA" id="ARBA00022490"/>
    </source>
</evidence>
<keyword evidence="6" id="KW-0282">Flagellum</keyword>
<evidence type="ECO:0000313" key="6">
    <source>
        <dbReference type="EMBL" id="SEN21936.1"/>
    </source>
</evidence>
<reference evidence="6 7" key="1">
    <citation type="submission" date="2016-10" db="EMBL/GenBank/DDBJ databases">
        <authorList>
            <person name="de Groot N.N."/>
        </authorList>
    </citation>
    <scope>NUCLEOTIDE SEQUENCE [LARGE SCALE GENOMIC DNA]</scope>
    <source>
        <strain evidence="6 7">Nm22</strain>
    </source>
</reference>
<keyword evidence="2" id="KW-0963">Cytoplasm</keyword>
<dbReference type="Gene3D" id="1.20.58.380">
    <property type="entry name" value="Flagellar protein flit"/>
    <property type="match status" value="1"/>
</dbReference>
<keyword evidence="4" id="KW-0143">Chaperone</keyword>
<dbReference type="EMBL" id="FOCP01000010">
    <property type="protein sequence ID" value="SEN21936.1"/>
    <property type="molecule type" value="Genomic_DNA"/>
</dbReference>
<protein>
    <recommendedName>
        <fullName evidence="5">Flagellar protein FliT</fullName>
    </recommendedName>
</protein>
<accession>A0A1H8ERD5</accession>
<evidence type="ECO:0000256" key="4">
    <source>
        <dbReference type="ARBA" id="ARBA00023186"/>
    </source>
</evidence>
<dbReference type="OrthoDB" id="8527993at2"/>
<keyword evidence="3" id="KW-1005">Bacterial flagellum biogenesis</keyword>
<keyword evidence="6" id="KW-0969">Cilium</keyword>
<dbReference type="Pfam" id="PF05400">
    <property type="entry name" value="FliT"/>
    <property type="match status" value="1"/>
</dbReference>
<dbReference type="STRING" id="917.SAMN05216326_13137"/>
<organism evidence="6 7">
    <name type="scientific">Nitrosomonas marina</name>
    <dbReference type="NCBI Taxonomy" id="917"/>
    <lineage>
        <taxon>Bacteria</taxon>
        <taxon>Pseudomonadati</taxon>
        <taxon>Pseudomonadota</taxon>
        <taxon>Betaproteobacteria</taxon>
        <taxon>Nitrosomonadales</taxon>
        <taxon>Nitrosomonadaceae</taxon>
        <taxon>Nitrosomonas</taxon>
    </lineage>
</organism>
<evidence type="ECO:0000256" key="1">
    <source>
        <dbReference type="ARBA" id="ARBA00004514"/>
    </source>
</evidence>
<dbReference type="Proteomes" id="UP000199459">
    <property type="component" value="Unassembled WGS sequence"/>
</dbReference>
<evidence type="ECO:0000256" key="3">
    <source>
        <dbReference type="ARBA" id="ARBA00022795"/>
    </source>
</evidence>
<proteinExistence type="predicted"/>
<dbReference type="AlphaFoldDB" id="A0A1H8ERD5"/>
<name>A0A1H8ERD5_9PROT</name>
<dbReference type="GO" id="GO:0044781">
    <property type="term" value="P:bacterial-type flagellum organization"/>
    <property type="evidence" value="ECO:0007669"/>
    <property type="project" value="UniProtKB-KW"/>
</dbReference>
<gene>
    <name evidence="6" type="ORF">SAMN05216325_11089</name>
</gene>